<feature type="transmembrane region" description="Helical" evidence="10">
    <location>
        <begin position="98"/>
        <end position="117"/>
    </location>
</feature>
<evidence type="ECO:0000256" key="7">
    <source>
        <dbReference type="ARBA" id="ARBA00023303"/>
    </source>
</evidence>
<keyword evidence="4 10" id="KW-1133">Transmembrane helix</keyword>
<keyword evidence="6 10" id="KW-0472">Membrane</keyword>
<dbReference type="SUPFAM" id="SSF81324">
    <property type="entry name" value="Voltage-gated potassium channels"/>
    <property type="match status" value="2"/>
</dbReference>
<dbReference type="GO" id="GO:0005886">
    <property type="term" value="C:plasma membrane"/>
    <property type="evidence" value="ECO:0007669"/>
    <property type="project" value="TreeGrafter"/>
</dbReference>
<evidence type="ECO:0000256" key="4">
    <source>
        <dbReference type="ARBA" id="ARBA00022989"/>
    </source>
</evidence>
<feature type="transmembrane region" description="Helical" evidence="10">
    <location>
        <begin position="12"/>
        <end position="33"/>
    </location>
</feature>
<evidence type="ECO:0000256" key="5">
    <source>
        <dbReference type="ARBA" id="ARBA00023065"/>
    </source>
</evidence>
<keyword evidence="2 8" id="KW-0813">Transport</keyword>
<feature type="transmembrane region" description="Helical" evidence="10">
    <location>
        <begin position="323"/>
        <end position="341"/>
    </location>
</feature>
<evidence type="ECO:0000256" key="6">
    <source>
        <dbReference type="ARBA" id="ARBA00023136"/>
    </source>
</evidence>
<gene>
    <name evidence="12" type="ORF">CONCODRAFT_85903</name>
</gene>
<proteinExistence type="inferred from homology"/>
<dbReference type="GO" id="GO:0022841">
    <property type="term" value="F:potassium ion leak channel activity"/>
    <property type="evidence" value="ECO:0007669"/>
    <property type="project" value="TreeGrafter"/>
</dbReference>
<accession>A0A137P387</accession>
<evidence type="ECO:0000256" key="9">
    <source>
        <dbReference type="SAM" id="MobiDB-lite"/>
    </source>
</evidence>
<dbReference type="OMA" id="YHEEMTH"/>
<evidence type="ECO:0000256" key="2">
    <source>
        <dbReference type="ARBA" id="ARBA00022448"/>
    </source>
</evidence>
<organism evidence="12 13">
    <name type="scientific">Conidiobolus coronatus (strain ATCC 28846 / CBS 209.66 / NRRL 28638)</name>
    <name type="common">Delacroixia coronata</name>
    <dbReference type="NCBI Taxonomy" id="796925"/>
    <lineage>
        <taxon>Eukaryota</taxon>
        <taxon>Fungi</taxon>
        <taxon>Fungi incertae sedis</taxon>
        <taxon>Zoopagomycota</taxon>
        <taxon>Entomophthoromycotina</taxon>
        <taxon>Entomophthoromycetes</taxon>
        <taxon>Entomophthorales</taxon>
        <taxon>Ancylistaceae</taxon>
        <taxon>Conidiobolus</taxon>
    </lineage>
</organism>
<feature type="domain" description="Potassium channel" evidence="11">
    <location>
        <begin position="177"/>
        <end position="250"/>
    </location>
</feature>
<reference evidence="12 13" key="1">
    <citation type="journal article" date="2015" name="Genome Biol. Evol.">
        <title>Phylogenomic analyses indicate that early fungi evolved digesting cell walls of algal ancestors of land plants.</title>
        <authorList>
            <person name="Chang Y."/>
            <person name="Wang S."/>
            <person name="Sekimoto S."/>
            <person name="Aerts A.L."/>
            <person name="Choi C."/>
            <person name="Clum A."/>
            <person name="LaButti K.M."/>
            <person name="Lindquist E.A."/>
            <person name="Yee Ngan C."/>
            <person name="Ohm R.A."/>
            <person name="Salamov A.A."/>
            <person name="Grigoriev I.V."/>
            <person name="Spatafora J.W."/>
            <person name="Berbee M.L."/>
        </authorList>
    </citation>
    <scope>NUCLEOTIDE SEQUENCE [LARGE SCALE GENOMIC DNA]</scope>
    <source>
        <strain evidence="12 13">NRRL 28638</strain>
    </source>
</reference>
<keyword evidence="3 8" id="KW-0812">Transmembrane</keyword>
<feature type="transmembrane region" description="Helical" evidence="10">
    <location>
        <begin position="347"/>
        <end position="365"/>
    </location>
</feature>
<feature type="transmembrane region" description="Helical" evidence="10">
    <location>
        <begin position="65"/>
        <end position="86"/>
    </location>
</feature>
<comment type="subcellular location">
    <subcellularLocation>
        <location evidence="1">Membrane</location>
        <topology evidence="1">Multi-pass membrane protein</topology>
    </subcellularLocation>
</comment>
<dbReference type="OrthoDB" id="297496at2759"/>
<evidence type="ECO:0000256" key="10">
    <source>
        <dbReference type="SAM" id="Phobius"/>
    </source>
</evidence>
<feature type="transmembrane region" description="Helical" evidence="10">
    <location>
        <begin position="132"/>
        <end position="150"/>
    </location>
</feature>
<evidence type="ECO:0000256" key="1">
    <source>
        <dbReference type="ARBA" id="ARBA00004141"/>
    </source>
</evidence>
<keyword evidence="13" id="KW-1185">Reference proteome</keyword>
<dbReference type="PANTHER" id="PTHR11003">
    <property type="entry name" value="POTASSIUM CHANNEL, SUBFAMILY K"/>
    <property type="match status" value="1"/>
</dbReference>
<dbReference type="EMBL" id="KQ964536">
    <property type="protein sequence ID" value="KXN69389.1"/>
    <property type="molecule type" value="Genomic_DNA"/>
</dbReference>
<evidence type="ECO:0000259" key="11">
    <source>
        <dbReference type="Pfam" id="PF07885"/>
    </source>
</evidence>
<evidence type="ECO:0000256" key="8">
    <source>
        <dbReference type="RuleBase" id="RU003857"/>
    </source>
</evidence>
<dbReference type="Pfam" id="PF07885">
    <property type="entry name" value="Ion_trans_2"/>
    <property type="match status" value="2"/>
</dbReference>
<feature type="domain" description="Potassium channel" evidence="11">
    <location>
        <begin position="330"/>
        <end position="401"/>
    </location>
</feature>
<keyword evidence="5 8" id="KW-0406">Ion transport</keyword>
<comment type="similarity">
    <text evidence="8">Belongs to the two pore domain potassium channel (TC 1.A.1.8) family.</text>
</comment>
<evidence type="ECO:0000313" key="13">
    <source>
        <dbReference type="Proteomes" id="UP000070444"/>
    </source>
</evidence>
<protein>
    <submittedName>
        <fullName evidence="12">Voltage-gated potassium channel</fullName>
    </submittedName>
</protein>
<dbReference type="InterPro" id="IPR003280">
    <property type="entry name" value="2pore_dom_K_chnl"/>
</dbReference>
<dbReference type="AlphaFoldDB" id="A0A137P387"/>
<dbReference type="PANTHER" id="PTHR11003:SF291">
    <property type="entry name" value="IP11374P"/>
    <property type="match status" value="1"/>
</dbReference>
<evidence type="ECO:0000313" key="12">
    <source>
        <dbReference type="EMBL" id="KXN69389.1"/>
    </source>
</evidence>
<feature type="transmembrane region" description="Helical" evidence="10">
    <location>
        <begin position="372"/>
        <end position="394"/>
    </location>
</feature>
<dbReference type="Gene3D" id="1.10.287.70">
    <property type="match status" value="2"/>
</dbReference>
<dbReference type="GO" id="GO:0015271">
    <property type="term" value="F:outward rectifier potassium channel activity"/>
    <property type="evidence" value="ECO:0007669"/>
    <property type="project" value="TreeGrafter"/>
</dbReference>
<dbReference type="GO" id="GO:0030322">
    <property type="term" value="P:stabilization of membrane potential"/>
    <property type="evidence" value="ECO:0007669"/>
    <property type="project" value="TreeGrafter"/>
</dbReference>
<feature type="transmembrane region" description="Helical" evidence="10">
    <location>
        <begin position="227"/>
        <end position="246"/>
    </location>
</feature>
<feature type="compositionally biased region" description="Low complexity" evidence="9">
    <location>
        <begin position="425"/>
        <end position="435"/>
    </location>
</feature>
<dbReference type="InterPro" id="IPR013099">
    <property type="entry name" value="K_chnl_dom"/>
</dbReference>
<feature type="region of interest" description="Disordered" evidence="9">
    <location>
        <begin position="416"/>
        <end position="439"/>
    </location>
</feature>
<name>A0A137P387_CONC2</name>
<keyword evidence="7 8" id="KW-0407">Ion channel</keyword>
<sequence>MGVSEESDYNYYSLRLLPMAAGILAPICILLSIPPLTGDWMSNSLNDQVIDLTPTQFSQDTTIPWLLRVGLICLFLAHISLLLRFLERHVVWNTWISIVGYFLNTCLTISAIVYFSTRYTIPSDEHFSGEYYSTYASSALSFIICLLLIIDYFRHNRLRGKGSGLSRNQRILVFMFILVTMWSVVGAIVMGTFEGWTFTRGIYFSLVTMTTIGFGDFAPTSAAAQGFNIFFTSIGIIMIGMLIAFIRSVILESFQAAYSARVAKIGALGLDNFYTLTVQTFSRSTKSRQPSTIVNEKVTNIPTIQDQERELKNAQVSQYIRQLNFSAFSLFLFWFLGAAIFCWLEGWDYFTAFYFCFISFTTIGYGDITVKLFASVVVFCVYSLIGLVTMAYFISVATELFSTLIERHSDRIENKHRNKSKLYSKEPSSSSGSKSTDPERDIELLKSLEINTGNEQRDLLLKLLTMTEFYHEEMTHLFKSTQADIADDDREAQLNAHHLEKMKKYENIYTQLINLCNSKLKDDSTSTISEIEEPPSIRLVKTIISESEKNLIHQNSSKIENED</sequence>
<dbReference type="Proteomes" id="UP000070444">
    <property type="component" value="Unassembled WGS sequence"/>
</dbReference>
<feature type="transmembrane region" description="Helical" evidence="10">
    <location>
        <begin position="171"/>
        <end position="193"/>
    </location>
</feature>
<evidence type="ECO:0000256" key="3">
    <source>
        <dbReference type="ARBA" id="ARBA00022692"/>
    </source>
</evidence>
<dbReference type="PRINTS" id="PR01333">
    <property type="entry name" value="2POREKCHANEL"/>
</dbReference>